<dbReference type="OrthoDB" id="6358449at2759"/>
<dbReference type="InterPro" id="IPR050255">
    <property type="entry name" value="POU_domain_TF"/>
</dbReference>
<accession>A0A8E0RXS8</accession>
<keyword evidence="4 5" id="KW-0539">Nucleus</keyword>
<evidence type="ECO:0000256" key="1">
    <source>
        <dbReference type="ARBA" id="ARBA00004123"/>
    </source>
</evidence>
<evidence type="ECO:0000256" key="5">
    <source>
        <dbReference type="PROSITE-ProRule" id="PRU00108"/>
    </source>
</evidence>
<evidence type="ECO:0000256" key="2">
    <source>
        <dbReference type="ARBA" id="ARBA00023125"/>
    </source>
</evidence>
<evidence type="ECO:0000313" key="10">
    <source>
        <dbReference type="Proteomes" id="UP000728185"/>
    </source>
</evidence>
<sequence length="287" mass="33158">MYDPIKGPFAAYITFINDSGCKIHVPVPPSNRRDLLKQPDALFIEELNKQLGKECQNMDPEYSPLFKPDSEFALKVRVHPHYRTLSTPAKPGKRLRSSEVDKLIDSPPLAKEETDVELSMDLDLNSPQQLVEAFIARRNELNFCQRDVALSLKLLYNIDRSSTFIQRFETMALSVSNFAVVGPVIRQWLKDTESMESRDGIIRKVAEYNTSLPLRTIPSSEPLSSCVTLSKRRTRTRMTENMRRILEETFSKNPIPSRTIRNALAQELDLDSETVRVWFCNRRRRRQ</sequence>
<evidence type="ECO:0000313" key="9">
    <source>
        <dbReference type="EMBL" id="KAA0190839.1"/>
    </source>
</evidence>
<dbReference type="Gene3D" id="1.10.10.60">
    <property type="entry name" value="Homeodomain-like"/>
    <property type="match status" value="1"/>
</dbReference>
<dbReference type="Proteomes" id="UP000728185">
    <property type="component" value="Unassembled WGS sequence"/>
</dbReference>
<dbReference type="SUPFAM" id="SSF46689">
    <property type="entry name" value="Homeodomain-like"/>
    <property type="match status" value="1"/>
</dbReference>
<evidence type="ECO:0000259" key="7">
    <source>
        <dbReference type="PROSITE" id="PS50071"/>
    </source>
</evidence>
<dbReference type="PROSITE" id="PS50071">
    <property type="entry name" value="HOMEOBOX_2"/>
    <property type="match status" value="1"/>
</dbReference>
<dbReference type="PRINTS" id="PR00028">
    <property type="entry name" value="POUDOMAIN"/>
</dbReference>
<dbReference type="InterPro" id="IPR010982">
    <property type="entry name" value="Lambda_DNA-bd_dom_sf"/>
</dbReference>
<reference evidence="9" key="1">
    <citation type="submission" date="2019-05" db="EMBL/GenBank/DDBJ databases">
        <title>Annotation for the trematode Fasciolopsis buski.</title>
        <authorList>
            <person name="Choi Y.-J."/>
        </authorList>
    </citation>
    <scope>NUCLEOTIDE SEQUENCE</scope>
    <source>
        <strain evidence="9">HT</strain>
        <tissue evidence="9">Whole worm</tissue>
    </source>
</reference>
<feature type="domain" description="POU-specific" evidence="8">
    <location>
        <begin position="119"/>
        <end position="193"/>
    </location>
</feature>
<keyword evidence="2 5" id="KW-0238">DNA-binding</keyword>
<organism evidence="9 10">
    <name type="scientific">Fasciolopsis buskii</name>
    <dbReference type="NCBI Taxonomy" id="27845"/>
    <lineage>
        <taxon>Eukaryota</taxon>
        <taxon>Metazoa</taxon>
        <taxon>Spiralia</taxon>
        <taxon>Lophotrochozoa</taxon>
        <taxon>Platyhelminthes</taxon>
        <taxon>Trematoda</taxon>
        <taxon>Digenea</taxon>
        <taxon>Plagiorchiida</taxon>
        <taxon>Echinostomata</taxon>
        <taxon>Echinostomatoidea</taxon>
        <taxon>Fasciolidae</taxon>
        <taxon>Fasciolopsis</taxon>
    </lineage>
</organism>
<dbReference type="PROSITE" id="PS51179">
    <property type="entry name" value="POU_3"/>
    <property type="match status" value="1"/>
</dbReference>
<keyword evidence="10" id="KW-1185">Reference proteome</keyword>
<comment type="caution">
    <text evidence="9">The sequence shown here is derived from an EMBL/GenBank/DDBJ whole genome shotgun (WGS) entry which is preliminary data.</text>
</comment>
<dbReference type="InterPro" id="IPR013847">
    <property type="entry name" value="POU"/>
</dbReference>
<keyword evidence="3 5" id="KW-0371">Homeobox</keyword>
<evidence type="ECO:0000256" key="3">
    <source>
        <dbReference type="ARBA" id="ARBA00023155"/>
    </source>
</evidence>
<dbReference type="Gene3D" id="1.10.260.40">
    <property type="entry name" value="lambda repressor-like DNA-binding domains"/>
    <property type="match status" value="1"/>
</dbReference>
<dbReference type="InterPro" id="IPR000327">
    <property type="entry name" value="POU_dom"/>
</dbReference>
<protein>
    <recommendedName>
        <fullName evidence="11">POU domain protein</fullName>
    </recommendedName>
</protein>
<name>A0A8E0RXS8_9TREM</name>
<dbReference type="GO" id="GO:0005634">
    <property type="term" value="C:nucleus"/>
    <property type="evidence" value="ECO:0007669"/>
    <property type="project" value="UniProtKB-SubCell"/>
</dbReference>
<dbReference type="InterPro" id="IPR009057">
    <property type="entry name" value="Homeodomain-like_sf"/>
</dbReference>
<evidence type="ECO:0008006" key="11">
    <source>
        <dbReference type="Google" id="ProtNLM"/>
    </source>
</evidence>
<dbReference type="SMART" id="SM00389">
    <property type="entry name" value="HOX"/>
    <property type="match status" value="1"/>
</dbReference>
<dbReference type="InterPro" id="IPR001356">
    <property type="entry name" value="HD"/>
</dbReference>
<dbReference type="AlphaFoldDB" id="A0A8E0RXS8"/>
<dbReference type="GO" id="GO:0000978">
    <property type="term" value="F:RNA polymerase II cis-regulatory region sequence-specific DNA binding"/>
    <property type="evidence" value="ECO:0007669"/>
    <property type="project" value="TreeGrafter"/>
</dbReference>
<dbReference type="SMART" id="SM00352">
    <property type="entry name" value="POU"/>
    <property type="match status" value="1"/>
</dbReference>
<dbReference type="SUPFAM" id="SSF47413">
    <property type="entry name" value="lambda repressor-like DNA-binding domains"/>
    <property type="match status" value="1"/>
</dbReference>
<comment type="subcellular location">
    <subcellularLocation>
        <location evidence="1 5 6">Nucleus</location>
    </subcellularLocation>
</comment>
<proteinExistence type="predicted"/>
<dbReference type="GO" id="GO:0000981">
    <property type="term" value="F:DNA-binding transcription factor activity, RNA polymerase II-specific"/>
    <property type="evidence" value="ECO:0007669"/>
    <property type="project" value="TreeGrafter"/>
</dbReference>
<evidence type="ECO:0000259" key="8">
    <source>
        <dbReference type="PROSITE" id="PS51179"/>
    </source>
</evidence>
<evidence type="ECO:0000256" key="4">
    <source>
        <dbReference type="ARBA" id="ARBA00023242"/>
    </source>
</evidence>
<dbReference type="Pfam" id="PF00046">
    <property type="entry name" value="Homeodomain"/>
    <property type="match status" value="1"/>
</dbReference>
<dbReference type="CDD" id="cd00086">
    <property type="entry name" value="homeodomain"/>
    <property type="match status" value="1"/>
</dbReference>
<evidence type="ECO:0000256" key="6">
    <source>
        <dbReference type="RuleBase" id="RU000682"/>
    </source>
</evidence>
<feature type="domain" description="Homeobox" evidence="7">
    <location>
        <begin position="229"/>
        <end position="287"/>
    </location>
</feature>
<dbReference type="EMBL" id="LUCM01006745">
    <property type="protein sequence ID" value="KAA0190839.1"/>
    <property type="molecule type" value="Genomic_DNA"/>
</dbReference>
<dbReference type="PANTHER" id="PTHR11636:SF89">
    <property type="entry name" value="POU DOMAIN PROTEIN 2, ISOFORM B-RELATED"/>
    <property type="match status" value="1"/>
</dbReference>
<dbReference type="PANTHER" id="PTHR11636">
    <property type="entry name" value="POU DOMAIN"/>
    <property type="match status" value="1"/>
</dbReference>
<gene>
    <name evidence="9" type="ORF">FBUS_08687</name>
</gene>
<dbReference type="Pfam" id="PF00157">
    <property type="entry name" value="Pou"/>
    <property type="match status" value="1"/>
</dbReference>